<reference evidence="1 2" key="1">
    <citation type="submission" date="2022-05" db="EMBL/GenBank/DDBJ databases">
        <title>Streptomyces sp. nov. RY43-2 isolated from soil of a peat swamp forest.</title>
        <authorList>
            <person name="Kanchanasin P."/>
            <person name="Tanasupawat S."/>
            <person name="Phongsopitanun W."/>
        </authorList>
    </citation>
    <scope>NUCLEOTIDE SEQUENCE [LARGE SCALE GENOMIC DNA]</scope>
    <source>
        <strain evidence="1 2">RY43-2</strain>
    </source>
</reference>
<dbReference type="EMBL" id="JAMWMR010000003">
    <property type="protein sequence ID" value="MCN9240121.1"/>
    <property type="molecule type" value="Genomic_DNA"/>
</dbReference>
<accession>A0ABT0ZBD1</accession>
<keyword evidence="2" id="KW-1185">Reference proteome</keyword>
<evidence type="ECO:0000313" key="1">
    <source>
        <dbReference type="EMBL" id="MCN9240121.1"/>
    </source>
</evidence>
<dbReference type="RefSeq" id="WP_252422390.1">
    <property type="nucleotide sequence ID" value="NZ_JAMWMR010000003.1"/>
</dbReference>
<evidence type="ECO:0000313" key="2">
    <source>
        <dbReference type="Proteomes" id="UP001523219"/>
    </source>
</evidence>
<sequence>MSPARLGAWCTPRAKTSSQYEIQYEIPNVIQQYVNVIQQYVYEEAL</sequence>
<comment type="caution">
    <text evidence="1">The sequence shown here is derived from an EMBL/GenBank/DDBJ whole genome shotgun (WGS) entry which is preliminary data.</text>
</comment>
<name>A0ABT0ZBD1_9ACTN</name>
<protein>
    <submittedName>
        <fullName evidence="1">Uncharacterized protein</fullName>
    </submittedName>
</protein>
<dbReference type="Proteomes" id="UP001523219">
    <property type="component" value="Unassembled WGS sequence"/>
</dbReference>
<proteinExistence type="predicted"/>
<gene>
    <name evidence="1" type="ORF">NGF19_04830</name>
</gene>
<organism evidence="1 2">
    <name type="scientific">Streptomyces macrolidinus</name>
    <dbReference type="NCBI Taxonomy" id="2952607"/>
    <lineage>
        <taxon>Bacteria</taxon>
        <taxon>Bacillati</taxon>
        <taxon>Actinomycetota</taxon>
        <taxon>Actinomycetes</taxon>
        <taxon>Kitasatosporales</taxon>
        <taxon>Streptomycetaceae</taxon>
        <taxon>Streptomyces</taxon>
    </lineage>
</organism>